<organism evidence="2 3">
    <name type="scientific">Thalassomonas viridans</name>
    <dbReference type="NCBI Taxonomy" id="137584"/>
    <lineage>
        <taxon>Bacteria</taxon>
        <taxon>Pseudomonadati</taxon>
        <taxon>Pseudomonadota</taxon>
        <taxon>Gammaproteobacteria</taxon>
        <taxon>Alteromonadales</taxon>
        <taxon>Colwelliaceae</taxon>
        <taxon>Thalassomonas</taxon>
    </lineage>
</organism>
<feature type="transmembrane region" description="Helical" evidence="1">
    <location>
        <begin position="27"/>
        <end position="44"/>
    </location>
</feature>
<dbReference type="KEGG" id="tvd:SG34_005830"/>
<reference evidence="2 3" key="1">
    <citation type="journal article" date="2015" name="Genome Announc.">
        <title>Draft Genome Sequences of Marine Isolates of Thalassomonas viridans and Thalassomonas actiniarum.</title>
        <authorList>
            <person name="Olonade I."/>
            <person name="van Zyl L.J."/>
            <person name="Trindade M."/>
        </authorList>
    </citation>
    <scope>NUCLEOTIDE SEQUENCE [LARGE SCALE GENOMIC DNA]</scope>
    <source>
        <strain evidence="2 3">XOM25</strain>
    </source>
</reference>
<dbReference type="RefSeq" id="WP_161798032.1">
    <property type="nucleotide sequence ID" value="NZ_CP059733.1"/>
</dbReference>
<keyword evidence="1" id="KW-1133">Transmembrane helix</keyword>
<evidence type="ECO:0000313" key="2">
    <source>
        <dbReference type="EMBL" id="WDE06438.1"/>
    </source>
</evidence>
<keyword evidence="3" id="KW-1185">Reference proteome</keyword>
<sequence>MTKTYAKAGVMLLFTARGSQGKGPVEALAYCKLLVILNMFLSYFRLYSFRLYHYEPDL</sequence>
<reference evidence="2 3" key="2">
    <citation type="journal article" date="2022" name="Mar. Drugs">
        <title>Bioassay-Guided Fractionation Leads to the Detection of Cholic Acid Generated by the Rare Thalassomonas sp.</title>
        <authorList>
            <person name="Pheiffer F."/>
            <person name="Schneider Y.K."/>
            <person name="Hansen E.H."/>
            <person name="Andersen J.H."/>
            <person name="Isaksson J."/>
            <person name="Busche T."/>
            <person name="R C."/>
            <person name="Kalinowski J."/>
            <person name="Zyl L.V."/>
            <person name="Trindade M."/>
        </authorList>
    </citation>
    <scope>NUCLEOTIDE SEQUENCE [LARGE SCALE GENOMIC DNA]</scope>
    <source>
        <strain evidence="2 3">XOM25</strain>
    </source>
</reference>
<dbReference type="EMBL" id="CP059733">
    <property type="protein sequence ID" value="WDE06438.1"/>
    <property type="molecule type" value="Genomic_DNA"/>
</dbReference>
<keyword evidence="1" id="KW-0812">Transmembrane</keyword>
<protein>
    <submittedName>
        <fullName evidence="2">Uncharacterized protein</fullName>
    </submittedName>
</protein>
<evidence type="ECO:0000313" key="3">
    <source>
        <dbReference type="Proteomes" id="UP000032352"/>
    </source>
</evidence>
<dbReference type="Proteomes" id="UP000032352">
    <property type="component" value="Chromosome"/>
</dbReference>
<name>A0AAE9Z4G3_9GAMM</name>
<keyword evidence="1" id="KW-0472">Membrane</keyword>
<dbReference type="AlphaFoldDB" id="A0AAE9Z4G3"/>
<proteinExistence type="predicted"/>
<gene>
    <name evidence="2" type="ORF">SG34_005830</name>
</gene>
<evidence type="ECO:0000256" key="1">
    <source>
        <dbReference type="SAM" id="Phobius"/>
    </source>
</evidence>
<accession>A0AAE9Z4G3</accession>